<dbReference type="InterPro" id="IPR006016">
    <property type="entry name" value="UspA"/>
</dbReference>
<dbReference type="InterPro" id="IPR003594">
    <property type="entry name" value="HATPase_dom"/>
</dbReference>
<feature type="transmembrane region" description="Helical" evidence="14">
    <location>
        <begin position="406"/>
        <end position="436"/>
    </location>
</feature>
<gene>
    <name evidence="16" type="ORF">FB458_3172</name>
</gene>
<dbReference type="CDD" id="cd00082">
    <property type="entry name" value="HisKA"/>
    <property type="match status" value="1"/>
</dbReference>
<dbReference type="GO" id="GO:0005524">
    <property type="term" value="F:ATP binding"/>
    <property type="evidence" value="ECO:0007669"/>
    <property type="project" value="UniProtKB-KW"/>
</dbReference>
<dbReference type="InterPro" id="IPR025201">
    <property type="entry name" value="KdpD_TM"/>
</dbReference>
<dbReference type="InterPro" id="IPR004358">
    <property type="entry name" value="Sig_transdc_His_kin-like_C"/>
</dbReference>
<feature type="transmembrane region" description="Helical" evidence="14">
    <location>
        <begin position="376"/>
        <end position="394"/>
    </location>
</feature>
<dbReference type="Pfam" id="PF00582">
    <property type="entry name" value="Usp"/>
    <property type="match status" value="1"/>
</dbReference>
<dbReference type="InterPro" id="IPR003852">
    <property type="entry name" value="Sig_transdc_His_kinase_KdpD_N"/>
</dbReference>
<dbReference type="Gene3D" id="3.40.50.620">
    <property type="entry name" value="HUPs"/>
    <property type="match status" value="1"/>
</dbReference>
<accession>A0A542E462</accession>
<dbReference type="Gene3D" id="1.20.120.620">
    <property type="entry name" value="Backbone structure of the membrane domain of e. Coli histidine kinase receptor kdpd"/>
    <property type="match status" value="1"/>
</dbReference>
<dbReference type="SUPFAM" id="SSF55874">
    <property type="entry name" value="ATPase domain of HSP90 chaperone/DNA topoisomerase II/histidine kinase"/>
    <property type="match status" value="1"/>
</dbReference>
<evidence type="ECO:0000256" key="13">
    <source>
        <dbReference type="ARBA" id="ARBA00023136"/>
    </source>
</evidence>
<dbReference type="RefSeq" id="WP_141849329.1">
    <property type="nucleotide sequence ID" value="NZ_BAAAPR010000001.1"/>
</dbReference>
<comment type="caution">
    <text evidence="16">The sequence shown here is derived from an EMBL/GenBank/DDBJ whole genome shotgun (WGS) entry which is preliminary data.</text>
</comment>
<dbReference type="InterPro" id="IPR027417">
    <property type="entry name" value="P-loop_NTPase"/>
</dbReference>
<dbReference type="EC" id="2.7.13.3" evidence="4"/>
<dbReference type="InterPro" id="IPR036890">
    <property type="entry name" value="HATPase_C_sf"/>
</dbReference>
<keyword evidence="11 14" id="KW-1133">Transmembrane helix</keyword>
<keyword evidence="5" id="KW-0597">Phosphoprotein</keyword>
<dbReference type="PANTHER" id="PTHR45569">
    <property type="entry name" value="SENSOR PROTEIN KDPD"/>
    <property type="match status" value="1"/>
</dbReference>
<evidence type="ECO:0000256" key="1">
    <source>
        <dbReference type="ARBA" id="ARBA00000085"/>
    </source>
</evidence>
<dbReference type="Proteomes" id="UP000317893">
    <property type="component" value="Unassembled WGS sequence"/>
</dbReference>
<comment type="subcellular location">
    <subcellularLocation>
        <location evidence="3">Cell membrane</location>
    </subcellularLocation>
    <subcellularLocation>
        <location evidence="2">Membrane</location>
        <topology evidence="2">Multi-pass membrane protein</topology>
    </subcellularLocation>
</comment>
<dbReference type="Pfam" id="PF00512">
    <property type="entry name" value="HisKA"/>
    <property type="match status" value="1"/>
</dbReference>
<keyword evidence="9 16" id="KW-0418">Kinase</keyword>
<evidence type="ECO:0000256" key="8">
    <source>
        <dbReference type="ARBA" id="ARBA00022741"/>
    </source>
</evidence>
<evidence type="ECO:0000256" key="2">
    <source>
        <dbReference type="ARBA" id="ARBA00004141"/>
    </source>
</evidence>
<evidence type="ECO:0000256" key="6">
    <source>
        <dbReference type="ARBA" id="ARBA00022679"/>
    </source>
</evidence>
<dbReference type="PROSITE" id="PS50109">
    <property type="entry name" value="HIS_KIN"/>
    <property type="match status" value="1"/>
</dbReference>
<evidence type="ECO:0000256" key="14">
    <source>
        <dbReference type="SAM" id="Phobius"/>
    </source>
</evidence>
<protein>
    <recommendedName>
        <fullName evidence="4">histidine kinase</fullName>
        <ecNumber evidence="4">2.7.13.3</ecNumber>
    </recommendedName>
</protein>
<keyword evidence="6" id="KW-0808">Transferase</keyword>
<dbReference type="Gene3D" id="1.10.287.130">
    <property type="match status" value="1"/>
</dbReference>
<dbReference type="GO" id="GO:0000155">
    <property type="term" value="F:phosphorelay sensor kinase activity"/>
    <property type="evidence" value="ECO:0007669"/>
    <property type="project" value="InterPro"/>
</dbReference>
<feature type="transmembrane region" description="Helical" evidence="14">
    <location>
        <begin position="456"/>
        <end position="476"/>
    </location>
</feature>
<dbReference type="EMBL" id="VFMN01000001">
    <property type="protein sequence ID" value="TQJ10054.1"/>
    <property type="molecule type" value="Genomic_DNA"/>
</dbReference>
<dbReference type="GO" id="GO:0005737">
    <property type="term" value="C:cytoplasm"/>
    <property type="evidence" value="ECO:0007669"/>
    <property type="project" value="UniProtKB-ARBA"/>
</dbReference>
<evidence type="ECO:0000256" key="9">
    <source>
        <dbReference type="ARBA" id="ARBA00022777"/>
    </source>
</evidence>
<dbReference type="Gene3D" id="3.30.565.10">
    <property type="entry name" value="Histidine kinase-like ATPase, C-terminal domain"/>
    <property type="match status" value="1"/>
</dbReference>
<dbReference type="Pfam" id="PF13493">
    <property type="entry name" value="DUF4118"/>
    <property type="match status" value="1"/>
</dbReference>
<evidence type="ECO:0000256" key="3">
    <source>
        <dbReference type="ARBA" id="ARBA00004236"/>
    </source>
</evidence>
<evidence type="ECO:0000313" key="16">
    <source>
        <dbReference type="EMBL" id="TQJ10054.1"/>
    </source>
</evidence>
<keyword evidence="13 14" id="KW-0472">Membrane</keyword>
<dbReference type="SMART" id="SM00387">
    <property type="entry name" value="HATPase_c"/>
    <property type="match status" value="1"/>
</dbReference>
<dbReference type="AlphaFoldDB" id="A0A542E462"/>
<dbReference type="Pfam" id="PF02518">
    <property type="entry name" value="HATPase_c"/>
    <property type="match status" value="1"/>
</dbReference>
<dbReference type="InterPro" id="IPR014729">
    <property type="entry name" value="Rossmann-like_a/b/a_fold"/>
</dbReference>
<proteinExistence type="predicted"/>
<name>A0A542E462_9MICO</name>
<dbReference type="InterPro" id="IPR005467">
    <property type="entry name" value="His_kinase_dom"/>
</dbReference>
<evidence type="ECO:0000259" key="15">
    <source>
        <dbReference type="PROSITE" id="PS50109"/>
    </source>
</evidence>
<dbReference type="SMART" id="SM00388">
    <property type="entry name" value="HisKA"/>
    <property type="match status" value="1"/>
</dbReference>
<evidence type="ECO:0000256" key="10">
    <source>
        <dbReference type="ARBA" id="ARBA00022840"/>
    </source>
</evidence>
<dbReference type="InterPro" id="IPR038318">
    <property type="entry name" value="KdpD_sf"/>
</dbReference>
<dbReference type="PRINTS" id="PR00344">
    <property type="entry name" value="BCTRLSENSOR"/>
</dbReference>
<dbReference type="OrthoDB" id="9806130at2"/>
<comment type="catalytic activity">
    <reaction evidence="1">
        <text>ATP + protein L-histidine = ADP + protein N-phospho-L-histidine.</text>
        <dbReference type="EC" id="2.7.13.3"/>
    </reaction>
</comment>
<dbReference type="InterPro" id="IPR036097">
    <property type="entry name" value="HisK_dim/P_sf"/>
</dbReference>
<evidence type="ECO:0000313" key="17">
    <source>
        <dbReference type="Proteomes" id="UP000317893"/>
    </source>
</evidence>
<dbReference type="InterPro" id="IPR052023">
    <property type="entry name" value="Histidine_kinase_KdpD"/>
</dbReference>
<keyword evidence="17" id="KW-1185">Reference proteome</keyword>
<dbReference type="PANTHER" id="PTHR45569:SF1">
    <property type="entry name" value="SENSOR PROTEIN KDPD"/>
    <property type="match status" value="1"/>
</dbReference>
<reference evidence="16 17" key="1">
    <citation type="submission" date="2019-06" db="EMBL/GenBank/DDBJ databases">
        <title>Sequencing the genomes of 1000 actinobacteria strains.</title>
        <authorList>
            <person name="Klenk H.-P."/>
        </authorList>
    </citation>
    <scope>NUCLEOTIDE SEQUENCE [LARGE SCALE GENOMIC DNA]</scope>
    <source>
        <strain evidence="16 17">DSM 18607</strain>
    </source>
</reference>
<keyword evidence="10" id="KW-0067">ATP-binding</keyword>
<dbReference type="InterPro" id="IPR003661">
    <property type="entry name" value="HisK_dim/P_dom"/>
</dbReference>
<evidence type="ECO:0000256" key="7">
    <source>
        <dbReference type="ARBA" id="ARBA00022692"/>
    </source>
</evidence>
<dbReference type="CDD" id="cd00075">
    <property type="entry name" value="HATPase"/>
    <property type="match status" value="1"/>
</dbReference>
<dbReference type="SUPFAM" id="SSF52402">
    <property type="entry name" value="Adenine nucleotide alpha hydrolases-like"/>
    <property type="match status" value="1"/>
</dbReference>
<feature type="domain" description="Histidine kinase" evidence="15">
    <location>
        <begin position="617"/>
        <end position="829"/>
    </location>
</feature>
<dbReference type="Gene3D" id="3.40.50.300">
    <property type="entry name" value="P-loop containing nucleotide triphosphate hydrolases"/>
    <property type="match status" value="1"/>
</dbReference>
<organism evidence="16 17">
    <name type="scientific">Lapillicoccus jejuensis</name>
    <dbReference type="NCBI Taxonomy" id="402171"/>
    <lineage>
        <taxon>Bacteria</taxon>
        <taxon>Bacillati</taxon>
        <taxon>Actinomycetota</taxon>
        <taxon>Actinomycetes</taxon>
        <taxon>Micrococcales</taxon>
        <taxon>Intrasporangiaceae</taxon>
        <taxon>Lapillicoccus</taxon>
    </lineage>
</organism>
<evidence type="ECO:0000256" key="4">
    <source>
        <dbReference type="ARBA" id="ARBA00012438"/>
    </source>
</evidence>
<dbReference type="SUPFAM" id="SSF52540">
    <property type="entry name" value="P-loop containing nucleoside triphosphate hydrolases"/>
    <property type="match status" value="1"/>
</dbReference>
<keyword evidence="7 14" id="KW-0812">Transmembrane</keyword>
<dbReference type="FunFam" id="3.40.50.300:FF:000483">
    <property type="entry name" value="Sensor histidine kinase KdpD"/>
    <property type="match status" value="1"/>
</dbReference>
<dbReference type="SUPFAM" id="SSF47384">
    <property type="entry name" value="Homodimeric domain of signal transducing histidine kinase"/>
    <property type="match status" value="1"/>
</dbReference>
<dbReference type="GO" id="GO:0005886">
    <property type="term" value="C:plasma membrane"/>
    <property type="evidence" value="ECO:0007669"/>
    <property type="project" value="UniProtKB-SubCell"/>
</dbReference>
<evidence type="ECO:0000256" key="5">
    <source>
        <dbReference type="ARBA" id="ARBA00022553"/>
    </source>
</evidence>
<sequence length="848" mass="90100">MGRGLLRIYLGAAPGVGKTVAMLSEAHRRLERGADVVVGIVETHGRDYTAQQLEGLEVVPLRTLEHRGASLAELDLDAVLARRPEVVLVDELAHTNVPGSRHEKRWEDVEELLAAGIEVISTVNIQHLESLGDAVEAITGVRQRETVPDDVVRSADQLELVDMSPESLRRRMAHGNIYRAEKIDAALAHYFRPGNLSALRELALLWLADRVDETLERYRATHGISSTWPTRERVVVALTGGPEGEALLRRAARIASRGAGGELVACHVVQSDGLVETVGAVADQRKLVRELGGTFHTVAGDDVGEAILDFARGVNASQIVIGTSRHRGWRSLFARGIADAVADGSGDIDVHLVSRDDPRQPVRRPRRRSLSARRRLGGWALAAAGNLGLTLLLAPGRTTPALPLEMLVYLCLTVACALVGGVWPAVACAVASSLVINWFFTEPVGTLTISSPQNAAALLLFVVVAAAVASVVHLAARRSRQAGEAQQESRTLATLAQVLVGTSDPLATLLDQARETFAMSGAALVRRESVRDPWTLVRGVGDVDATDVERAAVRAPVDEHTELVLVGSVLPAEQRGLVGAFATQAASVLARSELEAEAAQAKGLARDNRARTALLAAVSHDLRTPLAGIKAAVSSLRQPDVTFSEEDEQELLETVEESADQLAALIANLLDMSRIQTGAITAHAEPVAVAEAVRAASAVLPDPDRVRVQVDEGCDWVVADAGLLDRVLGNVLENAVRHFPGRREVLVQVGRLQDRVQLRVVDRGPGVAEDAKERIFAPFQRVGDAPRGDGVGLGLAVSRGLAELMDGRVWAEDTPGGGLTVVLELAAAPRTAVVGSDAGAGDLTGSPA</sequence>
<keyword evidence="12" id="KW-0902">Two-component regulatory system</keyword>
<evidence type="ECO:0000256" key="11">
    <source>
        <dbReference type="ARBA" id="ARBA00022989"/>
    </source>
</evidence>
<dbReference type="Pfam" id="PF02702">
    <property type="entry name" value="KdpD"/>
    <property type="match status" value="1"/>
</dbReference>
<evidence type="ECO:0000256" key="12">
    <source>
        <dbReference type="ARBA" id="ARBA00023012"/>
    </source>
</evidence>
<keyword evidence="8" id="KW-0547">Nucleotide-binding</keyword>